<dbReference type="InterPro" id="IPR010998">
    <property type="entry name" value="Integrase_recombinase_N"/>
</dbReference>
<dbReference type="OrthoDB" id="9775880at2"/>
<evidence type="ECO:0000313" key="2">
    <source>
        <dbReference type="EMBL" id="TWI61347.1"/>
    </source>
</evidence>
<keyword evidence="3" id="KW-1185">Reference proteome</keyword>
<evidence type="ECO:0000313" key="3">
    <source>
        <dbReference type="Proteomes" id="UP000318307"/>
    </source>
</evidence>
<reference evidence="2 3" key="1">
    <citation type="submission" date="2019-07" db="EMBL/GenBank/DDBJ databases">
        <title>Genome sequencing of 100 strains of the haloalkaliphilic chemolithoautotrophic sulfur-oxidizing bacterium Thioalkalivibrio.</title>
        <authorList>
            <person name="Muyzer G."/>
        </authorList>
    </citation>
    <scope>NUCLEOTIDE SEQUENCE [LARGE SCALE GENOMIC DNA]</scope>
    <source>
        <strain evidence="2 3">ASO4-4</strain>
    </source>
</reference>
<proteinExistence type="predicted"/>
<dbReference type="InterPro" id="IPR011010">
    <property type="entry name" value="DNA_brk_join_enz"/>
</dbReference>
<dbReference type="SUPFAM" id="SSF56349">
    <property type="entry name" value="DNA breaking-rejoining enzymes"/>
    <property type="match status" value="1"/>
</dbReference>
<accession>A0A562QX48</accession>
<dbReference type="EMBL" id="VLLC01000075">
    <property type="protein sequence ID" value="TWI61347.1"/>
    <property type="molecule type" value="Genomic_DNA"/>
</dbReference>
<dbReference type="AlphaFoldDB" id="A0A562QX48"/>
<evidence type="ECO:0000256" key="1">
    <source>
        <dbReference type="ARBA" id="ARBA00023125"/>
    </source>
</evidence>
<keyword evidence="1" id="KW-0238">DNA-binding</keyword>
<dbReference type="RefSeq" id="WP_144686874.1">
    <property type="nucleotide sequence ID" value="NZ_VLLC01000075.1"/>
</dbReference>
<gene>
    <name evidence="2" type="ORF">LZ24_03450</name>
</gene>
<dbReference type="Proteomes" id="UP000318307">
    <property type="component" value="Unassembled WGS sequence"/>
</dbReference>
<dbReference type="GO" id="GO:0003677">
    <property type="term" value="F:DNA binding"/>
    <property type="evidence" value="ECO:0007669"/>
    <property type="project" value="UniProtKB-KW"/>
</dbReference>
<comment type="caution">
    <text evidence="2">The sequence shown here is derived from an EMBL/GenBank/DDBJ whole genome shotgun (WGS) entry which is preliminary data.</text>
</comment>
<protein>
    <submittedName>
        <fullName evidence="2">Uncharacterized protein</fullName>
    </submittedName>
</protein>
<sequence>MKQPTGVKTIISQVFRYAISKDRTEQDPTQDLAGLLPTSKETHFPAVLDVAELGALLRALDGYTGSAVVASAARILPLLFCRPGELRAMA</sequence>
<name>A0A562QX48_9BACT</name>
<organism evidence="2 3">
    <name type="scientific">Desulfobotulus alkaliphilus</name>
    <dbReference type="NCBI Taxonomy" id="622671"/>
    <lineage>
        <taxon>Bacteria</taxon>
        <taxon>Pseudomonadati</taxon>
        <taxon>Thermodesulfobacteriota</taxon>
        <taxon>Desulfobacteria</taxon>
        <taxon>Desulfobacterales</taxon>
        <taxon>Desulfobacteraceae</taxon>
        <taxon>Desulfobotulus</taxon>
    </lineage>
</organism>
<dbReference type="Gene3D" id="1.10.150.130">
    <property type="match status" value="1"/>
</dbReference>